<name>A0A347ZUB9_9CHLR</name>
<gene>
    <name evidence="1" type="ORF">DFR64_0374</name>
</gene>
<dbReference type="EMBL" id="QUMS01000001">
    <property type="protein sequence ID" value="REG10515.1"/>
    <property type="molecule type" value="Genomic_DNA"/>
</dbReference>
<evidence type="ECO:0000313" key="1">
    <source>
        <dbReference type="EMBL" id="REG10515.1"/>
    </source>
</evidence>
<reference evidence="1 2" key="1">
    <citation type="submission" date="2018-08" db="EMBL/GenBank/DDBJ databases">
        <title>Genomic Encyclopedia of Type Strains, Phase IV (KMG-IV): sequencing the most valuable type-strain genomes for metagenomic binning, comparative biology and taxonomic classification.</title>
        <authorList>
            <person name="Goeker M."/>
        </authorList>
    </citation>
    <scope>NUCLEOTIDE SEQUENCE [LARGE SCALE GENOMIC DNA]</scope>
    <source>
        <strain evidence="1 2">DSM 23923</strain>
    </source>
</reference>
<accession>A0A347ZUB9</accession>
<dbReference type="Proteomes" id="UP000256388">
    <property type="component" value="Unassembled WGS sequence"/>
</dbReference>
<evidence type="ECO:0000313" key="2">
    <source>
        <dbReference type="Proteomes" id="UP000256388"/>
    </source>
</evidence>
<dbReference type="RefSeq" id="WP_116223691.1">
    <property type="nucleotide sequence ID" value="NZ_AP018437.1"/>
</dbReference>
<keyword evidence="2" id="KW-1185">Reference proteome</keyword>
<dbReference type="AlphaFoldDB" id="A0A347ZUB9"/>
<comment type="caution">
    <text evidence="1">The sequence shown here is derived from an EMBL/GenBank/DDBJ whole genome shotgun (WGS) entry which is preliminary data.</text>
</comment>
<sequence length="59" mass="6745">MKKSEPKGQQVNPDQNAVTIIISSDCILQFFGDENLINEIKMKWVEKGYPLEKIDFLCG</sequence>
<organism evidence="1 2">
    <name type="scientific">Pelolinea submarina</name>
    <dbReference type="NCBI Taxonomy" id="913107"/>
    <lineage>
        <taxon>Bacteria</taxon>
        <taxon>Bacillati</taxon>
        <taxon>Chloroflexota</taxon>
        <taxon>Anaerolineae</taxon>
        <taxon>Anaerolineales</taxon>
        <taxon>Anaerolineaceae</taxon>
        <taxon>Pelolinea</taxon>
    </lineage>
</organism>
<proteinExistence type="predicted"/>
<protein>
    <submittedName>
        <fullName evidence="1">Uncharacterized protein</fullName>
    </submittedName>
</protein>